<dbReference type="InterPro" id="IPR025528">
    <property type="entry name" value="BrnA_antitoxin"/>
</dbReference>
<organism evidence="1">
    <name type="scientific">uncultured Thiotrichaceae bacterium</name>
    <dbReference type="NCBI Taxonomy" id="298394"/>
    <lineage>
        <taxon>Bacteria</taxon>
        <taxon>Pseudomonadati</taxon>
        <taxon>Pseudomonadota</taxon>
        <taxon>Gammaproteobacteria</taxon>
        <taxon>Thiotrichales</taxon>
        <taxon>Thiotrichaceae</taxon>
        <taxon>environmental samples</taxon>
    </lineage>
</organism>
<dbReference type="EMBL" id="CACVAY010000095">
    <property type="protein sequence ID" value="CAA6819805.1"/>
    <property type="molecule type" value="Genomic_DNA"/>
</dbReference>
<protein>
    <submittedName>
        <fullName evidence="1">CopG family transcriptional regulator</fullName>
    </submittedName>
</protein>
<evidence type="ECO:0000313" key="1">
    <source>
        <dbReference type="EMBL" id="CAA6819805.1"/>
    </source>
</evidence>
<sequence length="85" mass="9590">MTEDFSNGKRGAIVSPDPNKVRITIRLDGDIVNHFKELVNKSGGGNYQTLINDALKEHIKNQNESLESTLRKVIRDELHEFKQAG</sequence>
<dbReference type="Pfam" id="PF14384">
    <property type="entry name" value="BrnA_antitoxin"/>
    <property type="match status" value="1"/>
</dbReference>
<accession>A0A6S6TKL2</accession>
<proteinExistence type="predicted"/>
<gene>
    <name evidence="1" type="ORF">HELGO_WM18946</name>
</gene>
<name>A0A6S6TKL2_9GAMM</name>
<reference evidence="1" key="1">
    <citation type="submission" date="2020-01" db="EMBL/GenBank/DDBJ databases">
        <authorList>
            <person name="Meier V. D."/>
            <person name="Meier V D."/>
        </authorList>
    </citation>
    <scope>NUCLEOTIDE SEQUENCE</scope>
    <source>
        <strain evidence="1">HLG_WM_MAG_07</strain>
    </source>
</reference>
<dbReference type="AlphaFoldDB" id="A0A6S6TKL2"/>